<keyword evidence="4 6" id="KW-0949">S-adenosyl-L-methionine</keyword>
<dbReference type="Pfam" id="PF01029">
    <property type="entry name" value="NusB"/>
    <property type="match status" value="1"/>
</dbReference>
<dbReference type="InterPro" id="IPR054728">
    <property type="entry name" value="RsmB-like_ferredoxin"/>
</dbReference>
<evidence type="ECO:0000313" key="9">
    <source>
        <dbReference type="Proteomes" id="UP000005801"/>
    </source>
</evidence>
<dbReference type="OrthoDB" id="9810297at2"/>
<dbReference type="Gene3D" id="3.40.50.150">
    <property type="entry name" value="Vaccinia Virus protein VP39"/>
    <property type="match status" value="1"/>
</dbReference>
<dbReference type="Pfam" id="PF22458">
    <property type="entry name" value="RsmF-B_ferredox"/>
    <property type="match status" value="1"/>
</dbReference>
<reference evidence="8 9" key="1">
    <citation type="submission" date="2007-06" db="EMBL/GenBank/DDBJ databases">
        <authorList>
            <person name="Shimkets L."/>
            <person name="Ferriera S."/>
            <person name="Johnson J."/>
            <person name="Kravitz S."/>
            <person name="Beeson K."/>
            <person name="Sutton G."/>
            <person name="Rogers Y.-H."/>
            <person name="Friedman R."/>
            <person name="Frazier M."/>
            <person name="Venter J.C."/>
        </authorList>
    </citation>
    <scope>NUCLEOTIDE SEQUENCE [LARGE SCALE GENOMIC DNA]</scope>
    <source>
        <strain evidence="8 9">SIR-1</strain>
    </source>
</reference>
<comment type="caution">
    <text evidence="6">Lacks conserved residue(s) required for the propagation of feature annotation.</text>
</comment>
<dbReference type="GO" id="GO:0008173">
    <property type="term" value="F:RNA methyltransferase activity"/>
    <property type="evidence" value="ECO:0007669"/>
    <property type="project" value="InterPro"/>
</dbReference>
<dbReference type="Gene3D" id="1.10.940.10">
    <property type="entry name" value="NusB-like"/>
    <property type="match status" value="1"/>
</dbReference>
<dbReference type="InterPro" id="IPR035926">
    <property type="entry name" value="NusB-like_sf"/>
</dbReference>
<dbReference type="GO" id="GO:0006355">
    <property type="term" value="P:regulation of DNA-templated transcription"/>
    <property type="evidence" value="ECO:0007669"/>
    <property type="project" value="InterPro"/>
</dbReference>
<dbReference type="RefSeq" id="WP_006969501.1">
    <property type="nucleotide sequence ID" value="NZ_ABCS01000004.1"/>
</dbReference>
<dbReference type="CDD" id="cd02440">
    <property type="entry name" value="AdoMet_MTases"/>
    <property type="match status" value="1"/>
</dbReference>
<organism evidence="8 9">
    <name type="scientific">Plesiocystis pacifica SIR-1</name>
    <dbReference type="NCBI Taxonomy" id="391625"/>
    <lineage>
        <taxon>Bacteria</taxon>
        <taxon>Pseudomonadati</taxon>
        <taxon>Myxococcota</taxon>
        <taxon>Polyangia</taxon>
        <taxon>Nannocystales</taxon>
        <taxon>Nannocystaceae</taxon>
        <taxon>Plesiocystis</taxon>
    </lineage>
</organism>
<dbReference type="AlphaFoldDB" id="A6FYF2"/>
<dbReference type="PROSITE" id="PS01153">
    <property type="entry name" value="NOL1_NOP2_SUN"/>
    <property type="match status" value="1"/>
</dbReference>
<dbReference type="InterPro" id="IPR006027">
    <property type="entry name" value="NusB_RsmB_TIM44"/>
</dbReference>
<comment type="similarity">
    <text evidence="1 6">Belongs to the class I-like SAM-binding methyltransferase superfamily. RsmB/NOP family.</text>
</comment>
<evidence type="ECO:0000256" key="4">
    <source>
        <dbReference type="ARBA" id="ARBA00022691"/>
    </source>
</evidence>
<dbReference type="GO" id="GO:0001510">
    <property type="term" value="P:RNA methylation"/>
    <property type="evidence" value="ECO:0007669"/>
    <property type="project" value="InterPro"/>
</dbReference>
<dbReference type="InterPro" id="IPR029063">
    <property type="entry name" value="SAM-dependent_MTases_sf"/>
</dbReference>
<dbReference type="Proteomes" id="UP000005801">
    <property type="component" value="Unassembled WGS sequence"/>
</dbReference>
<protein>
    <submittedName>
        <fullName evidence="8">Ribosomal RNA small subunit methyltransferase B</fullName>
    </submittedName>
</protein>
<dbReference type="InterPro" id="IPR018314">
    <property type="entry name" value="RsmB/NOL1/NOP2-like_CS"/>
</dbReference>
<dbReference type="GO" id="GO:0003723">
    <property type="term" value="F:RNA binding"/>
    <property type="evidence" value="ECO:0007669"/>
    <property type="project" value="UniProtKB-UniRule"/>
</dbReference>
<dbReference type="STRING" id="391625.PPSIR1_40110"/>
<keyword evidence="9" id="KW-1185">Reference proteome</keyword>
<evidence type="ECO:0000256" key="1">
    <source>
        <dbReference type="ARBA" id="ARBA00007494"/>
    </source>
</evidence>
<feature type="domain" description="SAM-dependent MTase RsmB/NOP-type" evidence="7">
    <location>
        <begin position="173"/>
        <end position="452"/>
    </location>
</feature>
<feature type="binding site" evidence="6">
    <location>
        <position position="350"/>
    </location>
    <ligand>
        <name>S-adenosyl-L-methionine</name>
        <dbReference type="ChEBI" id="CHEBI:59789"/>
    </ligand>
</feature>
<evidence type="ECO:0000259" key="7">
    <source>
        <dbReference type="PROSITE" id="PS51686"/>
    </source>
</evidence>
<comment type="caution">
    <text evidence="8">The sequence shown here is derived from an EMBL/GenBank/DDBJ whole genome shotgun (WGS) entry which is preliminary data.</text>
</comment>
<sequence length="453" mass="49641">MARPRAKSPLPNPRRLAVRTLREIEQRQGFSNRILSEQLERFPDLDPRDRGLITTLVYGVLRHRGRLDAHLDAAADKPHKLKGELRTILRVAAYEVLELDRPLPIASAEASKAAKRIDPRGRLKGMIAKILAKVAKDKADLDARLRPGQRWSLPAWLVERWSAQLGAEGLEARARALTEVPSVDLRVDLSRSTRDAVREQLVADHPSVRFVELPEAAGDQPQCLRVRGGGDLFHGPLFEDGLIAIQSLGSQQAVRVLDPQPGERTLDACAGMGTKTIQIAEHMGRRGALVASDASAERLDELERSARARIELDADGIALQVVHADLAGPELPAELDAPPDEAGFDAVLLDAPCTGLGNLARHPELRWTSQASDVLERAGLQASLLERCAAWVRPGGRLVYAVCSLEPEEGPAIVDAFLATEAGAAFEQTKREAWTPEAQRSDGFWLARLDRVR</sequence>
<dbReference type="SUPFAM" id="SSF53335">
    <property type="entry name" value="S-adenosyl-L-methionine-dependent methyltransferases"/>
    <property type="match status" value="1"/>
</dbReference>
<evidence type="ECO:0000256" key="6">
    <source>
        <dbReference type="PROSITE-ProRule" id="PRU01023"/>
    </source>
</evidence>
<proteinExistence type="inferred from homology"/>
<dbReference type="InterPro" id="IPR023267">
    <property type="entry name" value="RCMT"/>
</dbReference>
<evidence type="ECO:0000256" key="3">
    <source>
        <dbReference type="ARBA" id="ARBA00022679"/>
    </source>
</evidence>
<dbReference type="EMBL" id="ABCS01000004">
    <property type="protein sequence ID" value="EDM81224.1"/>
    <property type="molecule type" value="Genomic_DNA"/>
</dbReference>
<dbReference type="PANTHER" id="PTHR22807:SF53">
    <property type="entry name" value="RIBOSOMAL RNA SMALL SUBUNIT METHYLTRANSFERASE B-RELATED"/>
    <property type="match status" value="1"/>
</dbReference>
<feature type="binding site" evidence="6">
    <location>
        <position position="293"/>
    </location>
    <ligand>
        <name>S-adenosyl-L-methionine</name>
        <dbReference type="ChEBI" id="CHEBI:59789"/>
    </ligand>
</feature>
<dbReference type="Pfam" id="PF01189">
    <property type="entry name" value="Methyltr_RsmB-F"/>
    <property type="match status" value="1"/>
</dbReference>
<dbReference type="PRINTS" id="PR02008">
    <property type="entry name" value="RCMTFAMILY"/>
</dbReference>
<evidence type="ECO:0000256" key="5">
    <source>
        <dbReference type="ARBA" id="ARBA00022884"/>
    </source>
</evidence>
<gene>
    <name evidence="8" type="ORF">PPSIR1_40110</name>
</gene>
<dbReference type="InterPro" id="IPR049560">
    <property type="entry name" value="MeTrfase_RsmB-F_NOP2_cat"/>
</dbReference>
<keyword evidence="5 6" id="KW-0694">RNA-binding</keyword>
<dbReference type="PROSITE" id="PS51686">
    <property type="entry name" value="SAM_MT_RSMB_NOP"/>
    <property type="match status" value="1"/>
</dbReference>
<accession>A6FYF2</accession>
<dbReference type="SUPFAM" id="SSF48013">
    <property type="entry name" value="NusB-like"/>
    <property type="match status" value="1"/>
</dbReference>
<keyword evidence="2 6" id="KW-0489">Methyltransferase</keyword>
<dbReference type="PANTHER" id="PTHR22807">
    <property type="entry name" value="NOP2 YEAST -RELATED NOL1/NOP2/FMU SUN DOMAIN-CONTAINING"/>
    <property type="match status" value="1"/>
</dbReference>
<evidence type="ECO:0000313" key="8">
    <source>
        <dbReference type="EMBL" id="EDM81224.1"/>
    </source>
</evidence>
<dbReference type="InterPro" id="IPR001678">
    <property type="entry name" value="MeTrfase_RsmB-F_NOP2_dom"/>
</dbReference>
<keyword evidence="3 6" id="KW-0808">Transferase</keyword>
<evidence type="ECO:0000256" key="2">
    <source>
        <dbReference type="ARBA" id="ARBA00022603"/>
    </source>
</evidence>
<name>A6FYF2_9BACT</name>
<feature type="active site" description="Nucleophile" evidence="6">
    <location>
        <position position="403"/>
    </location>
</feature>
<dbReference type="eggNOG" id="COG0144">
    <property type="taxonomic scope" value="Bacteria"/>
</dbReference>
<feature type="binding site" evidence="6">
    <location>
        <position position="325"/>
    </location>
    <ligand>
        <name>S-adenosyl-L-methionine</name>
        <dbReference type="ChEBI" id="CHEBI:59789"/>
    </ligand>
</feature>